<feature type="compositionally biased region" description="Pro residues" evidence="1">
    <location>
        <begin position="60"/>
        <end position="78"/>
    </location>
</feature>
<keyword evidence="3" id="KW-1185">Reference proteome</keyword>
<evidence type="ECO:0000313" key="2">
    <source>
        <dbReference type="EMBL" id="GAA4958541.1"/>
    </source>
</evidence>
<feature type="region of interest" description="Disordered" evidence="1">
    <location>
        <begin position="44"/>
        <end position="86"/>
    </location>
</feature>
<dbReference type="EMBL" id="BAABHS010000006">
    <property type="protein sequence ID" value="GAA4958541.1"/>
    <property type="molecule type" value="Genomic_DNA"/>
</dbReference>
<name>A0ABP9H078_9ACTN</name>
<protein>
    <submittedName>
        <fullName evidence="2">Uncharacterized protein</fullName>
    </submittedName>
</protein>
<reference evidence="3" key="1">
    <citation type="journal article" date="2019" name="Int. J. Syst. Evol. Microbiol.">
        <title>The Global Catalogue of Microorganisms (GCM) 10K type strain sequencing project: providing services to taxonomists for standard genome sequencing and annotation.</title>
        <authorList>
            <consortium name="The Broad Institute Genomics Platform"/>
            <consortium name="The Broad Institute Genome Sequencing Center for Infectious Disease"/>
            <person name="Wu L."/>
            <person name="Ma J."/>
        </authorList>
    </citation>
    <scope>NUCLEOTIDE SEQUENCE [LARGE SCALE GENOMIC DNA]</scope>
    <source>
        <strain evidence="3">JCM 17986</strain>
    </source>
</reference>
<proteinExistence type="predicted"/>
<comment type="caution">
    <text evidence="2">The sequence shown here is derived from an EMBL/GenBank/DDBJ whole genome shotgun (WGS) entry which is preliminary data.</text>
</comment>
<evidence type="ECO:0000313" key="3">
    <source>
        <dbReference type="Proteomes" id="UP001500466"/>
    </source>
</evidence>
<accession>A0ABP9H078</accession>
<gene>
    <name evidence="2" type="ORF">GCM10023205_21490</name>
</gene>
<sequence>MSGGSPQMRAQGLRGAVGLLVFLALLVGAALFGGCALIGKQNRASDAGASPSASTLPPIVSVPPAQPIPRGPGTPTQPLPSLDAQASADATAVSQAALTVLFSYDTMTDTTGQDAAIRAQQWMTDKYAATQREHIVVAPPGADWTLWTGHKAYTKPTMTQSNEAAPPDSDVLAYRQWTVRYTPTGRDNWKGTESLVVVFVTLTRATPAEPWRIADLGVRA</sequence>
<dbReference type="RefSeq" id="WP_345675133.1">
    <property type="nucleotide sequence ID" value="NZ_BAABHS010000006.1"/>
</dbReference>
<organism evidence="2 3">
    <name type="scientific">Yinghuangia aomiensis</name>
    <dbReference type="NCBI Taxonomy" id="676205"/>
    <lineage>
        <taxon>Bacteria</taxon>
        <taxon>Bacillati</taxon>
        <taxon>Actinomycetota</taxon>
        <taxon>Actinomycetes</taxon>
        <taxon>Kitasatosporales</taxon>
        <taxon>Streptomycetaceae</taxon>
        <taxon>Yinghuangia</taxon>
    </lineage>
</organism>
<evidence type="ECO:0000256" key="1">
    <source>
        <dbReference type="SAM" id="MobiDB-lite"/>
    </source>
</evidence>
<dbReference type="Proteomes" id="UP001500466">
    <property type="component" value="Unassembled WGS sequence"/>
</dbReference>